<evidence type="ECO:0000256" key="1">
    <source>
        <dbReference type="SAM" id="Phobius"/>
    </source>
</evidence>
<dbReference type="EMBL" id="DF820485">
    <property type="protein sequence ID" value="GAK30244.1"/>
    <property type="molecule type" value="Genomic_DNA"/>
</dbReference>
<proteinExistence type="predicted"/>
<organism evidence="2 3">
    <name type="scientific">Weissella oryzae (strain DSM 25784 / JCM 18191 / LMG 30913 / SG25)</name>
    <dbReference type="NCBI Taxonomy" id="1329250"/>
    <lineage>
        <taxon>Bacteria</taxon>
        <taxon>Bacillati</taxon>
        <taxon>Bacillota</taxon>
        <taxon>Bacilli</taxon>
        <taxon>Lactobacillales</taxon>
        <taxon>Lactobacillaceae</taxon>
        <taxon>Weissella</taxon>
    </lineage>
</organism>
<gene>
    <name evidence="2" type="ORF">WOSG25_020390</name>
</gene>
<protein>
    <submittedName>
        <fullName evidence="2">Uncharacterized protein</fullName>
    </submittedName>
</protein>
<reference evidence="3" key="1">
    <citation type="journal article" date="2014" name="Genome Announc.">
        <title>Draft genome sequence of Weissella oryzae SG25T, isolated from fermented rice grains.</title>
        <authorList>
            <person name="Tanizawa Y."/>
            <person name="Fujisawa T."/>
            <person name="Mochizuki T."/>
            <person name="Kaminuma E."/>
            <person name="Suzuki Y."/>
            <person name="Nakamura Y."/>
            <person name="Tohno M."/>
        </authorList>
    </citation>
    <scope>NUCLEOTIDE SEQUENCE [LARGE SCALE GENOMIC DNA]</scope>
    <source>
        <strain evidence="3">DSM 25784 / JCM 18191 / LMG 30913 / SG25</strain>
    </source>
</reference>
<keyword evidence="3" id="KW-1185">Reference proteome</keyword>
<dbReference type="Proteomes" id="UP000030643">
    <property type="component" value="Unassembled WGS sequence"/>
</dbReference>
<dbReference type="RefSeq" id="WP_190279601.1">
    <property type="nucleotide sequence ID" value="NZ_DF820485.1"/>
</dbReference>
<evidence type="ECO:0000313" key="2">
    <source>
        <dbReference type="EMBL" id="GAK30244.1"/>
    </source>
</evidence>
<dbReference type="AlphaFoldDB" id="A0A069CS46"/>
<feature type="transmembrane region" description="Helical" evidence="1">
    <location>
        <begin position="28"/>
        <end position="51"/>
    </location>
</feature>
<name>A0A069CS46_WEIOS</name>
<accession>A0A069CS46</accession>
<keyword evidence="1" id="KW-1133">Transmembrane helix</keyword>
<keyword evidence="1" id="KW-0812">Transmembrane</keyword>
<evidence type="ECO:0000313" key="3">
    <source>
        <dbReference type="Proteomes" id="UP000030643"/>
    </source>
</evidence>
<keyword evidence="1" id="KW-0472">Membrane</keyword>
<sequence>MSFFILFIGITLISLAIKSQVTYKITHGAWRISPTFICGLGFLILGGITILL</sequence>